<evidence type="ECO:0000259" key="2">
    <source>
        <dbReference type="Pfam" id="PF01693"/>
    </source>
</evidence>
<feature type="compositionally biased region" description="Basic and acidic residues" evidence="1">
    <location>
        <begin position="171"/>
        <end position="205"/>
    </location>
</feature>
<dbReference type="Pfam" id="PF01693">
    <property type="entry name" value="Cauli_VI"/>
    <property type="match status" value="2"/>
</dbReference>
<accession>A0A5N6Y7G7</accession>
<dbReference type="SUPFAM" id="SSF55658">
    <property type="entry name" value="L9 N-domain-like"/>
    <property type="match status" value="2"/>
</dbReference>
<feature type="domain" description="Ribonuclease H1 N-terminal" evidence="2">
    <location>
        <begin position="11"/>
        <end position="50"/>
    </location>
</feature>
<dbReference type="Proteomes" id="UP000325558">
    <property type="component" value="Unassembled WGS sequence"/>
</dbReference>
<proteinExistence type="predicted"/>
<evidence type="ECO:0000256" key="1">
    <source>
        <dbReference type="SAM" id="MobiDB-lite"/>
    </source>
</evidence>
<dbReference type="InterPro" id="IPR037056">
    <property type="entry name" value="RNase_H1_N_sf"/>
</dbReference>
<dbReference type="AlphaFoldDB" id="A0A5N6Y7G7"/>
<protein>
    <recommendedName>
        <fullName evidence="2">Ribonuclease H1 N-terminal domain-containing protein</fullName>
    </recommendedName>
</protein>
<organism evidence="3">
    <name type="scientific">Aspergillus arachidicola</name>
    <dbReference type="NCBI Taxonomy" id="656916"/>
    <lineage>
        <taxon>Eukaryota</taxon>
        <taxon>Fungi</taxon>
        <taxon>Dikarya</taxon>
        <taxon>Ascomycota</taxon>
        <taxon>Pezizomycotina</taxon>
        <taxon>Eurotiomycetes</taxon>
        <taxon>Eurotiomycetidae</taxon>
        <taxon>Eurotiales</taxon>
        <taxon>Aspergillaceae</taxon>
        <taxon>Aspergillus</taxon>
        <taxon>Aspergillus subgen. Circumdati</taxon>
    </lineage>
</organism>
<reference evidence="3" key="1">
    <citation type="submission" date="2019-04" db="EMBL/GenBank/DDBJ databases">
        <title>Friends and foes A comparative genomics study of 23 Aspergillus species from section Flavi.</title>
        <authorList>
            <consortium name="DOE Joint Genome Institute"/>
            <person name="Kjaerbolling I."/>
            <person name="Vesth T."/>
            <person name="Frisvad J.C."/>
            <person name="Nybo J.L."/>
            <person name="Theobald S."/>
            <person name="Kildgaard S."/>
            <person name="Isbrandt T."/>
            <person name="Kuo A."/>
            <person name="Sato A."/>
            <person name="Lyhne E.K."/>
            <person name="Kogle M.E."/>
            <person name="Wiebenga A."/>
            <person name="Kun R.S."/>
            <person name="Lubbers R.J."/>
            <person name="Makela M.R."/>
            <person name="Barry K."/>
            <person name="Chovatia M."/>
            <person name="Clum A."/>
            <person name="Daum C."/>
            <person name="Haridas S."/>
            <person name="He G."/>
            <person name="LaButti K."/>
            <person name="Lipzen A."/>
            <person name="Mondo S."/>
            <person name="Riley R."/>
            <person name="Salamov A."/>
            <person name="Simmons B.A."/>
            <person name="Magnuson J.K."/>
            <person name="Henrissat B."/>
            <person name="Mortensen U.H."/>
            <person name="Larsen T.O."/>
            <person name="Devries R.P."/>
            <person name="Grigoriev I.V."/>
            <person name="Machida M."/>
            <person name="Baker S.E."/>
            <person name="Andersen M.R."/>
        </authorList>
    </citation>
    <scope>NUCLEOTIDE SEQUENCE</scope>
    <source>
        <strain evidence="3">CBS 117612</strain>
    </source>
</reference>
<dbReference type="InterPro" id="IPR011320">
    <property type="entry name" value="RNase_H1_N"/>
</dbReference>
<gene>
    <name evidence="3" type="ORF">BDV24DRAFT_163992</name>
</gene>
<name>A0A5N6Y7G7_9EURO</name>
<dbReference type="Gene3D" id="3.40.970.10">
    <property type="entry name" value="Ribonuclease H1, N-terminal domain"/>
    <property type="match status" value="2"/>
</dbReference>
<dbReference type="InterPro" id="IPR009027">
    <property type="entry name" value="Ribosomal_bL9/RNase_H1_N"/>
</dbReference>
<dbReference type="EMBL" id="ML737145">
    <property type="protein sequence ID" value="KAE8340773.1"/>
    <property type="molecule type" value="Genomic_DNA"/>
</dbReference>
<evidence type="ECO:0000313" key="3">
    <source>
        <dbReference type="EMBL" id="KAE8340773.1"/>
    </source>
</evidence>
<feature type="domain" description="Ribonuclease H1 N-terminal" evidence="2">
    <location>
        <begin position="83"/>
        <end position="125"/>
    </location>
</feature>
<sequence>MPPYQYEKEEFYAVYRGRVDRPTIYSSRSQVHPRVIGCKDADQQKFDTLQDPHGAMTSKGFTDVKEVIVPITEVKAGTLGHGKFYAVAGGRTTEAFTDCENAKRSIDGTHDCHQRFRTQQEAEQFIETWEDAYADVWRREIRQGLDKGWKPKDMEFDTGLFLDRGNNNGTTKEDTEEKNEQSSRGANDDHKLSKLEGLAFKEESQ</sequence>
<feature type="region of interest" description="Disordered" evidence="1">
    <location>
        <begin position="158"/>
        <end position="205"/>
    </location>
</feature>
<dbReference type="OrthoDB" id="407198at2759"/>